<sequence length="215" mass="24634">MVQVDKSFAKDIYDKIKSDILGLKIKDGDFLTLAELANKYNVSKTPVRDALGALEIEGYLTSLPRKGYLVKPVTNTNIKECFQMRLIFEKAAVHLVSKTATEAELNKILQLAMNFPDIHKKDNFSDFNSLNDSFHMSIIKATHNSLFTEMFKNIMENLSRILIIDSQHLIYKDEIEEHISIAKALIDRDSKRAEELIYKHISHLENRVYSSQSAI</sequence>
<dbReference type="SMART" id="SM00345">
    <property type="entry name" value="HTH_GNTR"/>
    <property type="match status" value="1"/>
</dbReference>
<dbReference type="EMBL" id="FQXU01000003">
    <property type="protein sequence ID" value="SHH59868.1"/>
    <property type="molecule type" value="Genomic_DNA"/>
</dbReference>
<dbReference type="Pfam" id="PF07729">
    <property type="entry name" value="FCD"/>
    <property type="match status" value="1"/>
</dbReference>
<evidence type="ECO:0000256" key="3">
    <source>
        <dbReference type="ARBA" id="ARBA00023163"/>
    </source>
</evidence>
<dbReference type="Pfam" id="PF00392">
    <property type="entry name" value="GntR"/>
    <property type="match status" value="1"/>
</dbReference>
<protein>
    <submittedName>
        <fullName evidence="5">DNA-binding transcriptional regulator, GntR family</fullName>
    </submittedName>
</protein>
<dbReference type="Proteomes" id="UP000184241">
    <property type="component" value="Unassembled WGS sequence"/>
</dbReference>
<dbReference type="SMART" id="SM00895">
    <property type="entry name" value="FCD"/>
    <property type="match status" value="1"/>
</dbReference>
<accession>A0A1M5UAD0</accession>
<dbReference type="InterPro" id="IPR000524">
    <property type="entry name" value="Tscrpt_reg_HTH_GntR"/>
</dbReference>
<dbReference type="Gene3D" id="1.20.120.530">
    <property type="entry name" value="GntR ligand-binding domain-like"/>
    <property type="match status" value="1"/>
</dbReference>
<dbReference type="InterPro" id="IPR036388">
    <property type="entry name" value="WH-like_DNA-bd_sf"/>
</dbReference>
<dbReference type="PANTHER" id="PTHR43537">
    <property type="entry name" value="TRANSCRIPTIONAL REGULATOR, GNTR FAMILY"/>
    <property type="match status" value="1"/>
</dbReference>
<dbReference type="RefSeq" id="WP_073016297.1">
    <property type="nucleotide sequence ID" value="NZ_FQXU01000003.1"/>
</dbReference>
<dbReference type="AlphaFoldDB" id="A0A1M5UAD0"/>
<name>A0A1M5UAD0_9CLOT</name>
<dbReference type="CDD" id="cd07377">
    <property type="entry name" value="WHTH_GntR"/>
    <property type="match status" value="1"/>
</dbReference>
<organism evidence="5 6">
    <name type="scientific">Clostridium intestinale DSM 6191</name>
    <dbReference type="NCBI Taxonomy" id="1121320"/>
    <lineage>
        <taxon>Bacteria</taxon>
        <taxon>Bacillati</taxon>
        <taxon>Bacillota</taxon>
        <taxon>Clostridia</taxon>
        <taxon>Eubacteriales</taxon>
        <taxon>Clostridiaceae</taxon>
        <taxon>Clostridium</taxon>
    </lineage>
</organism>
<keyword evidence="3" id="KW-0804">Transcription</keyword>
<feature type="domain" description="HTH gntR-type" evidence="4">
    <location>
        <begin position="6"/>
        <end position="73"/>
    </location>
</feature>
<evidence type="ECO:0000256" key="1">
    <source>
        <dbReference type="ARBA" id="ARBA00023015"/>
    </source>
</evidence>
<evidence type="ECO:0000313" key="5">
    <source>
        <dbReference type="EMBL" id="SHH59868.1"/>
    </source>
</evidence>
<gene>
    <name evidence="5" type="ORF">SAMN02745941_00457</name>
</gene>
<dbReference type="SUPFAM" id="SSF46785">
    <property type="entry name" value="Winged helix' DNA-binding domain"/>
    <property type="match status" value="1"/>
</dbReference>
<evidence type="ECO:0000259" key="4">
    <source>
        <dbReference type="PROSITE" id="PS50949"/>
    </source>
</evidence>
<dbReference type="Gene3D" id="1.10.10.10">
    <property type="entry name" value="Winged helix-like DNA-binding domain superfamily/Winged helix DNA-binding domain"/>
    <property type="match status" value="1"/>
</dbReference>
<dbReference type="PROSITE" id="PS50949">
    <property type="entry name" value="HTH_GNTR"/>
    <property type="match status" value="1"/>
</dbReference>
<dbReference type="InterPro" id="IPR011711">
    <property type="entry name" value="GntR_C"/>
</dbReference>
<dbReference type="GO" id="GO:0003700">
    <property type="term" value="F:DNA-binding transcription factor activity"/>
    <property type="evidence" value="ECO:0007669"/>
    <property type="project" value="InterPro"/>
</dbReference>
<reference evidence="5 6" key="1">
    <citation type="submission" date="2016-11" db="EMBL/GenBank/DDBJ databases">
        <authorList>
            <person name="Jaros S."/>
            <person name="Januszkiewicz K."/>
            <person name="Wedrychowicz H."/>
        </authorList>
    </citation>
    <scope>NUCLEOTIDE SEQUENCE [LARGE SCALE GENOMIC DNA]</scope>
    <source>
        <strain evidence="5 6">DSM 6191</strain>
    </source>
</reference>
<dbReference type="InterPro" id="IPR008920">
    <property type="entry name" value="TF_FadR/GntR_C"/>
</dbReference>
<dbReference type="InterPro" id="IPR036390">
    <property type="entry name" value="WH_DNA-bd_sf"/>
</dbReference>
<evidence type="ECO:0000256" key="2">
    <source>
        <dbReference type="ARBA" id="ARBA00023125"/>
    </source>
</evidence>
<keyword evidence="2 5" id="KW-0238">DNA-binding</keyword>
<keyword evidence="1" id="KW-0805">Transcription regulation</keyword>
<evidence type="ECO:0000313" key="6">
    <source>
        <dbReference type="Proteomes" id="UP000184241"/>
    </source>
</evidence>
<dbReference type="PANTHER" id="PTHR43537:SF5">
    <property type="entry name" value="UXU OPERON TRANSCRIPTIONAL REGULATOR"/>
    <property type="match status" value="1"/>
</dbReference>
<dbReference type="GO" id="GO:0003677">
    <property type="term" value="F:DNA binding"/>
    <property type="evidence" value="ECO:0007669"/>
    <property type="project" value="UniProtKB-KW"/>
</dbReference>
<proteinExistence type="predicted"/>
<dbReference type="SUPFAM" id="SSF48008">
    <property type="entry name" value="GntR ligand-binding domain-like"/>
    <property type="match status" value="1"/>
</dbReference>